<proteinExistence type="predicted"/>
<comment type="caution">
    <text evidence="2">The sequence shown here is derived from an EMBL/GenBank/DDBJ whole genome shotgun (WGS) entry which is preliminary data.</text>
</comment>
<evidence type="ECO:0000256" key="1">
    <source>
        <dbReference type="SAM" id="MobiDB-lite"/>
    </source>
</evidence>
<dbReference type="EMBL" id="BGPR01005894">
    <property type="protein sequence ID" value="GBN14369.1"/>
    <property type="molecule type" value="Genomic_DNA"/>
</dbReference>
<gene>
    <name evidence="2" type="ORF">AVEN_275144_1</name>
</gene>
<evidence type="ECO:0000313" key="3">
    <source>
        <dbReference type="Proteomes" id="UP000499080"/>
    </source>
</evidence>
<accession>A0A4Y2LIX8</accession>
<sequence length="149" mass="16199">MTGATTAVGTKAGALVVITGHSPTPPEGETSRIRSGGNSTPHHQYTHQRSEDPLTYTGLLNRELAVPTGIFPSFFPALTSSSLVRAGQSAHTARRDEEVLDRCSLAIRVQSQQLFLDELLLTFAHVSEGHRYLTGASLSWRSENSRKEI</sequence>
<evidence type="ECO:0000313" key="2">
    <source>
        <dbReference type="EMBL" id="GBN14369.1"/>
    </source>
</evidence>
<organism evidence="2 3">
    <name type="scientific">Araneus ventricosus</name>
    <name type="common">Orbweaver spider</name>
    <name type="synonym">Epeira ventricosa</name>
    <dbReference type="NCBI Taxonomy" id="182803"/>
    <lineage>
        <taxon>Eukaryota</taxon>
        <taxon>Metazoa</taxon>
        <taxon>Ecdysozoa</taxon>
        <taxon>Arthropoda</taxon>
        <taxon>Chelicerata</taxon>
        <taxon>Arachnida</taxon>
        <taxon>Araneae</taxon>
        <taxon>Araneomorphae</taxon>
        <taxon>Entelegynae</taxon>
        <taxon>Araneoidea</taxon>
        <taxon>Araneidae</taxon>
        <taxon>Araneus</taxon>
    </lineage>
</organism>
<feature type="region of interest" description="Disordered" evidence="1">
    <location>
        <begin position="18"/>
        <end position="50"/>
    </location>
</feature>
<dbReference type="Proteomes" id="UP000499080">
    <property type="component" value="Unassembled WGS sequence"/>
</dbReference>
<name>A0A4Y2LIX8_ARAVE</name>
<dbReference type="AlphaFoldDB" id="A0A4Y2LIX8"/>
<reference evidence="2 3" key="1">
    <citation type="journal article" date="2019" name="Sci. Rep.">
        <title>Orb-weaving spider Araneus ventricosus genome elucidates the spidroin gene catalogue.</title>
        <authorList>
            <person name="Kono N."/>
            <person name="Nakamura H."/>
            <person name="Ohtoshi R."/>
            <person name="Moran D.A.P."/>
            <person name="Shinohara A."/>
            <person name="Yoshida Y."/>
            <person name="Fujiwara M."/>
            <person name="Mori M."/>
            <person name="Tomita M."/>
            <person name="Arakawa K."/>
        </authorList>
    </citation>
    <scope>NUCLEOTIDE SEQUENCE [LARGE SCALE GENOMIC DNA]</scope>
</reference>
<protein>
    <submittedName>
        <fullName evidence="2">Uncharacterized protein</fullName>
    </submittedName>
</protein>
<keyword evidence="3" id="KW-1185">Reference proteome</keyword>